<dbReference type="Proteomes" id="UP000217446">
    <property type="component" value="Unassembled WGS sequence"/>
</dbReference>
<evidence type="ECO:0000256" key="1">
    <source>
        <dbReference type="SAM" id="MobiDB-lite"/>
    </source>
</evidence>
<dbReference type="STRING" id="1963.AQJ27_33720"/>
<protein>
    <recommendedName>
        <fullName evidence="6">Peptidase</fullName>
    </recommendedName>
</protein>
<feature type="chain" id="PRO_5038749059" description="Peptidase" evidence="3">
    <location>
        <begin position="24"/>
        <end position="345"/>
    </location>
</feature>
<name>A0A250VJJ7_STROL</name>
<keyword evidence="5" id="KW-1185">Reference proteome</keyword>
<dbReference type="AlphaFoldDB" id="A0A250VJJ7"/>
<evidence type="ECO:0000313" key="5">
    <source>
        <dbReference type="Proteomes" id="UP000217446"/>
    </source>
</evidence>
<proteinExistence type="predicted"/>
<sequence length="345" mass="35661">MSRFIPARVLAGTAIAVSASVLAPSTSTAVPAPRSPHGTHHDPGSIGIRLVDVPAKLADDPRAREYIIDNLLPGTIIHRRIRVVNKSTSTQHVDVYPGAAAITHGSFIGARGGTRNDVTTWTKLGHSSLDIPEGGTADDTVTIAVPADAAPGERYAVLWAQVSDGHGADGVRLVTRTGIRLYLSVGGDNPRSAAFKVNTMTAARNPAGDAIVVAQVHNTGGRAVDLSGTLNLSKVSGNLTAGPYKVKLGTTLAPGQSEPVTVPVTDQVANGPWNATIDLKSGLLDETAHARITFPDTPGIAAAVAVTSPRTPTRPVLIGVVVAAFLLGTATLLTAARLRRRRGST</sequence>
<reference evidence="5" key="1">
    <citation type="submission" date="2017-05" db="EMBL/GenBank/DDBJ databases">
        <title>Streptomyces olivochromogenes NBRC 3561 whole genome shotgun sequence.</title>
        <authorList>
            <person name="Dohra H."/>
            <person name="Kodani S."/>
        </authorList>
    </citation>
    <scope>NUCLEOTIDE SEQUENCE [LARGE SCALE GENOMIC DNA]</scope>
    <source>
        <strain evidence="5">NBRC 3561</strain>
    </source>
</reference>
<feature type="signal peptide" evidence="3">
    <location>
        <begin position="1"/>
        <end position="23"/>
    </location>
</feature>
<feature type="region of interest" description="Disordered" evidence="1">
    <location>
        <begin position="26"/>
        <end position="45"/>
    </location>
</feature>
<dbReference type="RefSeq" id="WP_159064451.1">
    <property type="nucleotide sequence ID" value="NZ_BDQI01000013.1"/>
</dbReference>
<keyword evidence="2" id="KW-1133">Transmembrane helix</keyword>
<keyword evidence="2" id="KW-0812">Transmembrane</keyword>
<evidence type="ECO:0008006" key="6">
    <source>
        <dbReference type="Google" id="ProtNLM"/>
    </source>
</evidence>
<accession>A0A250VJJ7</accession>
<feature type="transmembrane region" description="Helical" evidence="2">
    <location>
        <begin position="316"/>
        <end position="336"/>
    </location>
</feature>
<organism evidence="4 5">
    <name type="scientific">Streptomyces olivochromogenes</name>
    <dbReference type="NCBI Taxonomy" id="1963"/>
    <lineage>
        <taxon>Bacteria</taxon>
        <taxon>Bacillati</taxon>
        <taxon>Actinomycetota</taxon>
        <taxon>Actinomycetes</taxon>
        <taxon>Kitasatosporales</taxon>
        <taxon>Streptomycetaceae</taxon>
        <taxon>Streptomyces</taxon>
    </lineage>
</organism>
<evidence type="ECO:0000256" key="3">
    <source>
        <dbReference type="SAM" id="SignalP"/>
    </source>
</evidence>
<evidence type="ECO:0000313" key="4">
    <source>
        <dbReference type="EMBL" id="GAX54229.1"/>
    </source>
</evidence>
<evidence type="ECO:0000256" key="2">
    <source>
        <dbReference type="SAM" id="Phobius"/>
    </source>
</evidence>
<keyword evidence="3" id="KW-0732">Signal</keyword>
<gene>
    <name evidence="4" type="ORF">SO3561_05768</name>
</gene>
<comment type="caution">
    <text evidence="4">The sequence shown here is derived from an EMBL/GenBank/DDBJ whole genome shotgun (WGS) entry which is preliminary data.</text>
</comment>
<keyword evidence="2" id="KW-0472">Membrane</keyword>
<dbReference type="EMBL" id="BDQI01000013">
    <property type="protein sequence ID" value="GAX54229.1"/>
    <property type="molecule type" value="Genomic_DNA"/>
</dbReference>